<dbReference type="SUPFAM" id="SSF52540">
    <property type="entry name" value="P-loop containing nucleoside triphosphate hydrolases"/>
    <property type="match status" value="1"/>
</dbReference>
<keyword evidence="5 14" id="KW-0547">Nucleotide-binding</keyword>
<keyword evidence="19" id="KW-1185">Reference proteome</keyword>
<name>A0AA36DHQ4_9BILA</name>
<evidence type="ECO:0000256" key="5">
    <source>
        <dbReference type="ARBA" id="ARBA00022741"/>
    </source>
</evidence>
<dbReference type="PANTHER" id="PTHR47971:SF8">
    <property type="entry name" value="KINESIN-LIKE PROTEIN"/>
    <property type="match status" value="1"/>
</dbReference>
<dbReference type="GO" id="GO:0003777">
    <property type="term" value="F:microtubule motor activity"/>
    <property type="evidence" value="ECO:0007669"/>
    <property type="project" value="InterPro"/>
</dbReference>
<dbReference type="SMART" id="SM00129">
    <property type="entry name" value="KISc"/>
    <property type="match status" value="1"/>
</dbReference>
<keyword evidence="3" id="KW-0132">Cell division</keyword>
<dbReference type="GO" id="GO:0051301">
    <property type="term" value="P:cell division"/>
    <property type="evidence" value="ECO:0007669"/>
    <property type="project" value="UniProtKB-KW"/>
</dbReference>
<feature type="domain" description="Kinesin motor" evidence="17">
    <location>
        <begin position="241"/>
        <end position="570"/>
    </location>
</feature>
<evidence type="ECO:0000256" key="9">
    <source>
        <dbReference type="ARBA" id="ARBA00023054"/>
    </source>
</evidence>
<evidence type="ECO:0000313" key="18">
    <source>
        <dbReference type="EMBL" id="CAJ0586546.1"/>
    </source>
</evidence>
<dbReference type="Pfam" id="PF22923">
    <property type="entry name" value="KIF2A-like_1st"/>
    <property type="match status" value="1"/>
</dbReference>
<keyword evidence="12" id="KW-0131">Cell cycle</keyword>
<reference evidence="18" key="1">
    <citation type="submission" date="2023-06" db="EMBL/GenBank/DDBJ databases">
        <authorList>
            <person name="Delattre M."/>
        </authorList>
    </citation>
    <scope>NUCLEOTIDE SEQUENCE</scope>
    <source>
        <strain evidence="18">AF72</strain>
    </source>
</reference>
<dbReference type="GO" id="GO:0005524">
    <property type="term" value="F:ATP binding"/>
    <property type="evidence" value="ECO:0007669"/>
    <property type="project" value="UniProtKB-UniRule"/>
</dbReference>
<keyword evidence="8 14" id="KW-0067">ATP-binding</keyword>
<dbReference type="GO" id="GO:0007059">
    <property type="term" value="P:chromosome segregation"/>
    <property type="evidence" value="ECO:0007669"/>
    <property type="project" value="UniProtKB-KW"/>
</dbReference>
<dbReference type="InterPro" id="IPR054473">
    <property type="entry name" value="KIF2A-like_N"/>
</dbReference>
<dbReference type="InterPro" id="IPR036961">
    <property type="entry name" value="Kinesin_motor_dom_sf"/>
</dbReference>
<comment type="similarity">
    <text evidence="13">Belongs to the TRAFAC class myosin-kinesin ATPase superfamily. Kinesin family. KIN-13 subfamily.</text>
</comment>
<dbReference type="InterPro" id="IPR001752">
    <property type="entry name" value="Kinesin_motor_dom"/>
</dbReference>
<evidence type="ECO:0000313" key="19">
    <source>
        <dbReference type="Proteomes" id="UP001177023"/>
    </source>
</evidence>
<feature type="compositionally biased region" description="Basic and acidic residues" evidence="16">
    <location>
        <begin position="147"/>
        <end position="206"/>
    </location>
</feature>
<sequence length="702" mass="79473">MERVQVGMHVEIKRSDGRVHSAIVAETRPAKGAVLVEWYEQGETKGKEVFLKELYAVNPMLVPKNNSEETQNKPPPALDRTALVVDDDDLLWLPKKTAPTTEPPTRRTIAVPKPSIVPPKQIRTSMAQGLKQPKEIPKTLPLVRESKKERESFMVETPSREPETVRKEPSKSEAAAREVEKIKKEREERRAQQEIVRKTRDQEKALDPGNPNYQFAGMIREYQSNIDFRPLRPTDAVSDNRISVCVRKRPMSTKELTKKDIEVVTIPNQDHVIVHQPQVKVDLTKYLDNQKFRFDYAFDENVDNPVVYRFTAQPLVRSIFEQSFSTCFAYGQTGSGKTHTMGGDFSGKQQDWSKGIYSLAANDVFRLQRGEFRSLGLEVGCSFFEIYGGKVFDLLKNKNLLRVLEDGKKEVQVVGLKEESVTSDQQVLDLIKRGSDMRTAGATSANTNSSRSHAIFQIILRRAGKVWGKFSLIDLAGNERGQDTGTSDRQTRMEGAEINKSLLALKECIRAMGRNSSHVPFRQSKLTMVLRDSFVGDKSRTCMIAMISPTMGSCEHTLNTLRYADRVKELGCEDGENLSPMQDEDFMTANPEAVVEEVLRMQFKTGKNNNSIVMEKILAAMVQCEEKCINDMQTARENHKDEAKALNKLMHAVEDPDYDVEATCKSLIGQLEQELADRRNMLDNAQKWHKVIRQEAEAASSK</sequence>
<dbReference type="GO" id="GO:0007018">
    <property type="term" value="P:microtubule-based movement"/>
    <property type="evidence" value="ECO:0007669"/>
    <property type="project" value="InterPro"/>
</dbReference>
<evidence type="ECO:0000256" key="7">
    <source>
        <dbReference type="ARBA" id="ARBA00022829"/>
    </source>
</evidence>
<dbReference type="PRINTS" id="PR00380">
    <property type="entry name" value="KINESINHEAVY"/>
</dbReference>
<evidence type="ECO:0000256" key="12">
    <source>
        <dbReference type="ARBA" id="ARBA00023306"/>
    </source>
</evidence>
<dbReference type="Pfam" id="PF00225">
    <property type="entry name" value="Kinesin"/>
    <property type="match status" value="1"/>
</dbReference>
<dbReference type="InterPro" id="IPR027640">
    <property type="entry name" value="Kinesin-like_fam"/>
</dbReference>
<evidence type="ECO:0000256" key="16">
    <source>
        <dbReference type="SAM" id="MobiDB-lite"/>
    </source>
</evidence>
<evidence type="ECO:0000256" key="8">
    <source>
        <dbReference type="ARBA" id="ARBA00022840"/>
    </source>
</evidence>
<evidence type="ECO:0000256" key="13">
    <source>
        <dbReference type="ARBA" id="ARBA00061030"/>
    </source>
</evidence>
<keyword evidence="9" id="KW-0175">Coiled coil</keyword>
<dbReference type="GO" id="GO:0000922">
    <property type="term" value="C:spindle pole"/>
    <property type="evidence" value="ECO:0007669"/>
    <property type="project" value="UniProtKB-SubCell"/>
</dbReference>
<evidence type="ECO:0000256" key="10">
    <source>
        <dbReference type="ARBA" id="ARBA00023175"/>
    </source>
</evidence>
<dbReference type="InterPro" id="IPR027417">
    <property type="entry name" value="P-loop_NTPase"/>
</dbReference>
<dbReference type="FunFam" id="3.40.850.10:FF:000012">
    <property type="entry name" value="Kinesin-like protein"/>
    <property type="match status" value="1"/>
</dbReference>
<keyword evidence="2" id="KW-0963">Cytoplasm</keyword>
<evidence type="ECO:0000256" key="6">
    <source>
        <dbReference type="ARBA" id="ARBA00022776"/>
    </source>
</evidence>
<dbReference type="Gene3D" id="3.40.850.10">
    <property type="entry name" value="Kinesin motor domain"/>
    <property type="match status" value="1"/>
</dbReference>
<dbReference type="Proteomes" id="UP001177023">
    <property type="component" value="Unassembled WGS sequence"/>
</dbReference>
<dbReference type="GO" id="GO:0005828">
    <property type="term" value="C:kinetochore microtubule"/>
    <property type="evidence" value="ECO:0007669"/>
    <property type="project" value="UniProtKB-ARBA"/>
</dbReference>
<evidence type="ECO:0000256" key="3">
    <source>
        <dbReference type="ARBA" id="ARBA00022618"/>
    </source>
</evidence>
<proteinExistence type="inferred from homology"/>
<dbReference type="EMBL" id="CATQJA010002709">
    <property type="protein sequence ID" value="CAJ0586546.1"/>
    <property type="molecule type" value="Genomic_DNA"/>
</dbReference>
<comment type="caution">
    <text evidence="18">The sequence shown here is derived from an EMBL/GenBank/DDBJ whole genome shotgun (WGS) entry which is preliminary data.</text>
</comment>
<feature type="binding site" evidence="14">
    <location>
        <begin position="331"/>
        <end position="338"/>
    </location>
    <ligand>
        <name>ATP</name>
        <dbReference type="ChEBI" id="CHEBI:30616"/>
    </ligand>
</feature>
<protein>
    <recommendedName>
        <fullName evidence="15">Kinesin-like protein</fullName>
    </recommendedName>
</protein>
<evidence type="ECO:0000259" key="17">
    <source>
        <dbReference type="PROSITE" id="PS50067"/>
    </source>
</evidence>
<evidence type="ECO:0000256" key="11">
    <source>
        <dbReference type="ARBA" id="ARBA00023212"/>
    </source>
</evidence>
<dbReference type="PROSITE" id="PS00411">
    <property type="entry name" value="KINESIN_MOTOR_1"/>
    <property type="match status" value="1"/>
</dbReference>
<dbReference type="InterPro" id="IPR019821">
    <property type="entry name" value="Kinesin_motor_CS"/>
</dbReference>
<keyword evidence="4 15" id="KW-0493">Microtubule</keyword>
<keyword evidence="6" id="KW-0498">Mitosis</keyword>
<feature type="region of interest" description="Disordered" evidence="16">
    <location>
        <begin position="147"/>
        <end position="212"/>
    </location>
</feature>
<keyword evidence="7" id="KW-0159">Chromosome partition</keyword>
<organism evidence="18 19">
    <name type="scientific">Mesorhabditis spiculigera</name>
    <dbReference type="NCBI Taxonomy" id="96644"/>
    <lineage>
        <taxon>Eukaryota</taxon>
        <taxon>Metazoa</taxon>
        <taxon>Ecdysozoa</taxon>
        <taxon>Nematoda</taxon>
        <taxon>Chromadorea</taxon>
        <taxon>Rhabditida</taxon>
        <taxon>Rhabditina</taxon>
        <taxon>Rhabditomorpha</taxon>
        <taxon>Rhabditoidea</taxon>
        <taxon>Rhabditidae</taxon>
        <taxon>Mesorhabditinae</taxon>
        <taxon>Mesorhabditis</taxon>
    </lineage>
</organism>
<dbReference type="PROSITE" id="PS50067">
    <property type="entry name" value="KINESIN_MOTOR_2"/>
    <property type="match status" value="1"/>
</dbReference>
<keyword evidence="11" id="KW-0206">Cytoskeleton</keyword>
<evidence type="ECO:0000256" key="2">
    <source>
        <dbReference type="ARBA" id="ARBA00022490"/>
    </source>
</evidence>
<evidence type="ECO:0000256" key="4">
    <source>
        <dbReference type="ARBA" id="ARBA00022701"/>
    </source>
</evidence>
<gene>
    <name evidence="18" type="ORF">MSPICULIGERA_LOCUS24550</name>
</gene>
<dbReference type="AlphaFoldDB" id="A0AA36DHQ4"/>
<accession>A0AA36DHQ4</accession>
<keyword evidence="10 14" id="KW-0505">Motor protein</keyword>
<evidence type="ECO:0000256" key="1">
    <source>
        <dbReference type="ARBA" id="ARBA00004647"/>
    </source>
</evidence>
<evidence type="ECO:0000256" key="15">
    <source>
        <dbReference type="RuleBase" id="RU000394"/>
    </source>
</evidence>
<dbReference type="GO" id="GO:0007019">
    <property type="term" value="P:microtubule depolymerization"/>
    <property type="evidence" value="ECO:0007669"/>
    <property type="project" value="TreeGrafter"/>
</dbReference>
<feature type="non-terminal residue" evidence="18">
    <location>
        <position position="1"/>
    </location>
</feature>
<dbReference type="GO" id="GO:0008017">
    <property type="term" value="F:microtubule binding"/>
    <property type="evidence" value="ECO:0007669"/>
    <property type="project" value="InterPro"/>
</dbReference>
<evidence type="ECO:0000256" key="14">
    <source>
        <dbReference type="PROSITE-ProRule" id="PRU00283"/>
    </source>
</evidence>
<dbReference type="PANTHER" id="PTHR47971">
    <property type="entry name" value="KINESIN-RELATED PROTEIN 6"/>
    <property type="match status" value="1"/>
</dbReference>
<dbReference type="CDD" id="cd01367">
    <property type="entry name" value="KISc_KIF2_like"/>
    <property type="match status" value="1"/>
</dbReference>
<comment type="subcellular location">
    <subcellularLocation>
        <location evidence="1">Cytoplasm</location>
        <location evidence="1">Cytoskeleton</location>
        <location evidence="1">Spindle pole</location>
    </subcellularLocation>
</comment>